<proteinExistence type="inferred from homology"/>
<dbReference type="Pfam" id="PF07994">
    <property type="entry name" value="NAD_binding_5"/>
    <property type="match status" value="1"/>
</dbReference>
<dbReference type="Gene3D" id="3.30.360.10">
    <property type="entry name" value="Dihydrodipicolinate Reductase, domain 2"/>
    <property type="match status" value="1"/>
</dbReference>
<dbReference type="InterPro" id="IPR013021">
    <property type="entry name" value="Myo-inos-1-P_Synthase_GAPDH"/>
</dbReference>
<organism evidence="3 4">
    <name type="scientific">Rubrivirga litoralis</name>
    <dbReference type="NCBI Taxonomy" id="3075598"/>
    <lineage>
        <taxon>Bacteria</taxon>
        <taxon>Pseudomonadati</taxon>
        <taxon>Rhodothermota</taxon>
        <taxon>Rhodothermia</taxon>
        <taxon>Rhodothermales</taxon>
        <taxon>Rubricoccaceae</taxon>
        <taxon>Rubrivirga</taxon>
    </lineage>
</organism>
<accession>A0ABU3BQF7</accession>
<comment type="caution">
    <text evidence="3">The sequence shown here is derived from an EMBL/GenBank/DDBJ whole genome shotgun (WGS) entry which is preliminary data.</text>
</comment>
<dbReference type="EMBL" id="JAVRHT010000013">
    <property type="protein sequence ID" value="MDT0631510.1"/>
    <property type="molecule type" value="Genomic_DNA"/>
</dbReference>
<gene>
    <name evidence="3" type="ORF">RM540_07065</name>
</gene>
<evidence type="ECO:0000313" key="3">
    <source>
        <dbReference type="EMBL" id="MDT0631510.1"/>
    </source>
</evidence>
<evidence type="ECO:0000259" key="2">
    <source>
        <dbReference type="Pfam" id="PF01658"/>
    </source>
</evidence>
<comment type="similarity">
    <text evidence="1">Belongs to the myo-inositol 1-phosphate synthase family.</text>
</comment>
<sequence>MSDTPSGDGAAQPADLSTPPAGRVGVAIVGLGGAVATTAVAGVELMRQGAAGTDGLPLAALAPERTAALAPYESLVFGGWDLFDGDLAAAALHHKVLDAQQYDAARDALAAIAPWPAYGDDRFCQGVTGEHCHAADLGLRDVVDELRRTLRDFQSENGLDRAVVINLASTEASPDLDADVFQTAEAFEAAVDAGDDRIPPAMLYAYAAVLEGVPYGNFTPSVGADVPALVELAEARGVPLAGKDGKTGQTFLKTLMAPGLRDRALRVEGWFSTNILGNRDGEALREAGSLASKIGTKGTVLDQILGYPVEDHVVKINYYRPRGDAKEAWDNVDLVGFLGQRMQIKVNFLCKDSILAAPLVLDIARCLDLASRAGRGGVAEPMGVFFKGPMTAAGRTPEHDFGRQQTAFLAWLDGLTEDTAPADARTESSTSAPSA</sequence>
<dbReference type="InterPro" id="IPR002587">
    <property type="entry name" value="Myo-inos-1-P_Synthase"/>
</dbReference>
<feature type="domain" description="Myo-inositol-1-phosphate synthase GAPDH-like" evidence="2">
    <location>
        <begin position="248"/>
        <end position="353"/>
    </location>
</feature>
<dbReference type="Pfam" id="PF01658">
    <property type="entry name" value="Inos-1-P_synth"/>
    <property type="match status" value="1"/>
</dbReference>
<dbReference type="Proteomes" id="UP001267426">
    <property type="component" value="Unassembled WGS sequence"/>
</dbReference>
<dbReference type="PIRSF" id="PIRSF015578">
    <property type="entry name" value="Myoinos-ppht_syn"/>
    <property type="match status" value="1"/>
</dbReference>
<evidence type="ECO:0000256" key="1">
    <source>
        <dbReference type="ARBA" id="ARBA00010813"/>
    </source>
</evidence>
<dbReference type="PANTHER" id="PTHR11510">
    <property type="entry name" value="MYO-INOSITOL-1 PHOSPHATE SYNTHASE"/>
    <property type="match status" value="1"/>
</dbReference>
<reference evidence="3 4" key="1">
    <citation type="submission" date="2023-09" db="EMBL/GenBank/DDBJ databases">
        <authorList>
            <person name="Rey-Velasco X."/>
        </authorList>
    </citation>
    <scope>NUCLEOTIDE SEQUENCE [LARGE SCALE GENOMIC DNA]</scope>
    <source>
        <strain evidence="3 4">F394</strain>
    </source>
</reference>
<dbReference type="SUPFAM" id="SSF51735">
    <property type="entry name" value="NAD(P)-binding Rossmann-fold domains"/>
    <property type="match status" value="1"/>
</dbReference>
<protein>
    <submittedName>
        <fullName evidence="3">Inositol-3-phosphate synthase</fullName>
    </submittedName>
</protein>
<dbReference type="Gene3D" id="3.40.50.720">
    <property type="entry name" value="NAD(P)-binding Rossmann-like Domain"/>
    <property type="match status" value="1"/>
</dbReference>
<dbReference type="InterPro" id="IPR036291">
    <property type="entry name" value="NAD(P)-bd_dom_sf"/>
</dbReference>
<name>A0ABU3BQF7_9BACT</name>
<evidence type="ECO:0000313" key="4">
    <source>
        <dbReference type="Proteomes" id="UP001267426"/>
    </source>
</evidence>
<dbReference type="SUPFAM" id="SSF55347">
    <property type="entry name" value="Glyceraldehyde-3-phosphate dehydrogenase-like, C-terminal domain"/>
    <property type="match status" value="1"/>
</dbReference>
<keyword evidence="4" id="KW-1185">Reference proteome</keyword>